<dbReference type="Gene3D" id="1.10.3720.10">
    <property type="entry name" value="MetI-like"/>
    <property type="match status" value="1"/>
</dbReference>
<feature type="transmembrane region" description="Helical" evidence="7">
    <location>
        <begin position="68"/>
        <end position="90"/>
    </location>
</feature>
<evidence type="ECO:0000313" key="9">
    <source>
        <dbReference type="EMBL" id="TCP55324.1"/>
    </source>
</evidence>
<feature type="transmembrane region" description="Helical" evidence="7">
    <location>
        <begin position="102"/>
        <end position="123"/>
    </location>
</feature>
<keyword evidence="10" id="KW-1185">Reference proteome</keyword>
<gene>
    <name evidence="9" type="ORF">EV191_102536</name>
</gene>
<dbReference type="AlphaFoldDB" id="A0A4R2R0S2"/>
<reference evidence="9 10" key="1">
    <citation type="submission" date="2019-03" db="EMBL/GenBank/DDBJ databases">
        <title>Genomic Encyclopedia of Type Strains, Phase IV (KMG-IV): sequencing the most valuable type-strain genomes for metagenomic binning, comparative biology and taxonomic classification.</title>
        <authorList>
            <person name="Goeker M."/>
        </authorList>
    </citation>
    <scope>NUCLEOTIDE SEQUENCE [LARGE SCALE GENOMIC DNA]</scope>
    <source>
        <strain evidence="9 10">DSM 45765</strain>
    </source>
</reference>
<evidence type="ECO:0000256" key="4">
    <source>
        <dbReference type="ARBA" id="ARBA00022692"/>
    </source>
</evidence>
<feature type="transmembrane region" description="Helical" evidence="7">
    <location>
        <begin position="21"/>
        <end position="41"/>
    </location>
</feature>
<dbReference type="RefSeq" id="WP_132876661.1">
    <property type="nucleotide sequence ID" value="NZ_SLXQ01000002.1"/>
</dbReference>
<evidence type="ECO:0000313" key="10">
    <source>
        <dbReference type="Proteomes" id="UP000294911"/>
    </source>
</evidence>
<dbReference type="PROSITE" id="PS50928">
    <property type="entry name" value="ABC_TM1"/>
    <property type="match status" value="1"/>
</dbReference>
<keyword evidence="2 7" id="KW-0813">Transport</keyword>
<feature type="domain" description="ABC transmembrane type-1" evidence="8">
    <location>
        <begin position="64"/>
        <end position="243"/>
    </location>
</feature>
<evidence type="ECO:0000256" key="6">
    <source>
        <dbReference type="ARBA" id="ARBA00023136"/>
    </source>
</evidence>
<feature type="transmembrane region" description="Helical" evidence="7">
    <location>
        <begin position="188"/>
        <end position="205"/>
    </location>
</feature>
<sequence>MTAASVHTRRRPRINVPAGSFLLLLLVILLWWLAAQLSFVIPTPADTVGALVSNFGDADYRRHVEATAAAVLVAFLVAGLLGVLLGLALGLSKWVRIIFEPLVVGFNGVPKIVLYPVLLPIFSLSGSKIVMGVLFGLFPILINVAAGIRDMPAVYWKLARSVNANWWQVLTQIIVPAIRRPLLTGVRLAASLSAVGVVLAEFFSTRFGLGRVVLRAYGNGNYPDMMATILLLISVAFIVSLLLWRWERKTR</sequence>
<feature type="transmembrane region" description="Helical" evidence="7">
    <location>
        <begin position="225"/>
        <end position="244"/>
    </location>
</feature>
<dbReference type="GO" id="GO:0005886">
    <property type="term" value="C:plasma membrane"/>
    <property type="evidence" value="ECO:0007669"/>
    <property type="project" value="UniProtKB-SubCell"/>
</dbReference>
<feature type="transmembrane region" description="Helical" evidence="7">
    <location>
        <begin position="129"/>
        <end position="148"/>
    </location>
</feature>
<evidence type="ECO:0000256" key="5">
    <source>
        <dbReference type="ARBA" id="ARBA00022989"/>
    </source>
</evidence>
<accession>A0A4R2R0S2</accession>
<comment type="similarity">
    <text evidence="7">Belongs to the binding-protein-dependent transport system permease family.</text>
</comment>
<dbReference type="Pfam" id="PF00528">
    <property type="entry name" value="BPD_transp_1"/>
    <property type="match status" value="1"/>
</dbReference>
<name>A0A4R2R0S2_9PSEU</name>
<dbReference type="GO" id="GO:0055085">
    <property type="term" value="P:transmembrane transport"/>
    <property type="evidence" value="ECO:0007669"/>
    <property type="project" value="InterPro"/>
</dbReference>
<dbReference type="InterPro" id="IPR000515">
    <property type="entry name" value="MetI-like"/>
</dbReference>
<evidence type="ECO:0000256" key="1">
    <source>
        <dbReference type="ARBA" id="ARBA00004651"/>
    </source>
</evidence>
<comment type="caution">
    <text evidence="9">The sequence shown here is derived from an EMBL/GenBank/DDBJ whole genome shotgun (WGS) entry which is preliminary data.</text>
</comment>
<evidence type="ECO:0000256" key="2">
    <source>
        <dbReference type="ARBA" id="ARBA00022448"/>
    </source>
</evidence>
<comment type="subcellular location">
    <subcellularLocation>
        <location evidence="1 7">Cell membrane</location>
        <topology evidence="1 7">Multi-pass membrane protein</topology>
    </subcellularLocation>
</comment>
<dbReference type="PANTHER" id="PTHR30151:SF20">
    <property type="entry name" value="ABC TRANSPORTER PERMEASE PROTEIN HI_0355-RELATED"/>
    <property type="match status" value="1"/>
</dbReference>
<dbReference type="EMBL" id="SLXQ01000002">
    <property type="protein sequence ID" value="TCP55324.1"/>
    <property type="molecule type" value="Genomic_DNA"/>
</dbReference>
<keyword evidence="4 7" id="KW-0812">Transmembrane</keyword>
<keyword evidence="5 7" id="KW-1133">Transmembrane helix</keyword>
<keyword evidence="3" id="KW-1003">Cell membrane</keyword>
<dbReference type="Proteomes" id="UP000294911">
    <property type="component" value="Unassembled WGS sequence"/>
</dbReference>
<protein>
    <submittedName>
        <fullName evidence="9">NitT/TauT family transport system permease protein</fullName>
    </submittedName>
</protein>
<dbReference type="OrthoDB" id="3173654at2"/>
<dbReference type="CDD" id="cd06261">
    <property type="entry name" value="TM_PBP2"/>
    <property type="match status" value="1"/>
</dbReference>
<dbReference type="PANTHER" id="PTHR30151">
    <property type="entry name" value="ALKANE SULFONATE ABC TRANSPORTER-RELATED, MEMBRANE SUBUNIT"/>
    <property type="match status" value="1"/>
</dbReference>
<proteinExistence type="inferred from homology"/>
<evidence type="ECO:0000256" key="3">
    <source>
        <dbReference type="ARBA" id="ARBA00022475"/>
    </source>
</evidence>
<dbReference type="InterPro" id="IPR035906">
    <property type="entry name" value="MetI-like_sf"/>
</dbReference>
<evidence type="ECO:0000256" key="7">
    <source>
        <dbReference type="RuleBase" id="RU363032"/>
    </source>
</evidence>
<dbReference type="SUPFAM" id="SSF161098">
    <property type="entry name" value="MetI-like"/>
    <property type="match status" value="1"/>
</dbReference>
<evidence type="ECO:0000259" key="8">
    <source>
        <dbReference type="PROSITE" id="PS50928"/>
    </source>
</evidence>
<keyword evidence="6 7" id="KW-0472">Membrane</keyword>
<organism evidence="9 10">
    <name type="scientific">Tamaricihabitans halophyticus</name>
    <dbReference type="NCBI Taxonomy" id="1262583"/>
    <lineage>
        <taxon>Bacteria</taxon>
        <taxon>Bacillati</taxon>
        <taxon>Actinomycetota</taxon>
        <taxon>Actinomycetes</taxon>
        <taxon>Pseudonocardiales</taxon>
        <taxon>Pseudonocardiaceae</taxon>
        <taxon>Tamaricihabitans</taxon>
    </lineage>
</organism>